<evidence type="ECO:0000313" key="1">
    <source>
        <dbReference type="EMBL" id="KAG8373226.1"/>
    </source>
</evidence>
<dbReference type="Proteomes" id="UP000826271">
    <property type="component" value="Unassembled WGS sequence"/>
</dbReference>
<name>A0AAV6WQD5_9LAMI</name>
<organism evidence="1 2">
    <name type="scientific">Buddleja alternifolia</name>
    <dbReference type="NCBI Taxonomy" id="168488"/>
    <lineage>
        <taxon>Eukaryota</taxon>
        <taxon>Viridiplantae</taxon>
        <taxon>Streptophyta</taxon>
        <taxon>Embryophyta</taxon>
        <taxon>Tracheophyta</taxon>
        <taxon>Spermatophyta</taxon>
        <taxon>Magnoliopsida</taxon>
        <taxon>eudicotyledons</taxon>
        <taxon>Gunneridae</taxon>
        <taxon>Pentapetalae</taxon>
        <taxon>asterids</taxon>
        <taxon>lamiids</taxon>
        <taxon>Lamiales</taxon>
        <taxon>Scrophulariaceae</taxon>
        <taxon>Buddlejeae</taxon>
        <taxon>Buddleja</taxon>
    </lineage>
</organism>
<reference evidence="1" key="1">
    <citation type="submission" date="2019-10" db="EMBL/GenBank/DDBJ databases">
        <authorList>
            <person name="Zhang R."/>
            <person name="Pan Y."/>
            <person name="Wang J."/>
            <person name="Ma R."/>
            <person name="Yu S."/>
        </authorList>
    </citation>
    <scope>NUCLEOTIDE SEQUENCE</scope>
    <source>
        <strain evidence="1">LA-IB0</strain>
        <tissue evidence="1">Leaf</tissue>
    </source>
</reference>
<dbReference type="EMBL" id="WHWC01000011">
    <property type="protein sequence ID" value="KAG8373226.1"/>
    <property type="molecule type" value="Genomic_DNA"/>
</dbReference>
<sequence>MCKLRSGCGCIGTIDLSLRSRIITDMITTGPHRSSVGDCIWVRGAVICIVSLVSLKSTTIVSFLSLWLVIRWETMESEASCLSVACGVTMFTPKADFHGWCYCLHTWLQNYHPWIQRNSELAAWFPFLEAELDVLIFQQMNQLEAVQIQQMKMLHRVAVEEVYYGDAAYKSYQLFFFFEKKKSYCLKFTYFLIIL</sequence>
<proteinExistence type="predicted"/>
<accession>A0AAV6WQD5</accession>
<evidence type="ECO:0000313" key="2">
    <source>
        <dbReference type="Proteomes" id="UP000826271"/>
    </source>
</evidence>
<keyword evidence="2" id="KW-1185">Reference proteome</keyword>
<dbReference type="AlphaFoldDB" id="A0AAV6WQD5"/>
<protein>
    <submittedName>
        <fullName evidence="1">Uncharacterized protein</fullName>
    </submittedName>
</protein>
<comment type="caution">
    <text evidence="1">The sequence shown here is derived from an EMBL/GenBank/DDBJ whole genome shotgun (WGS) entry which is preliminary data.</text>
</comment>
<gene>
    <name evidence="1" type="ORF">BUALT_Bualt11G0001600</name>
</gene>